<proteinExistence type="inferred from homology"/>
<dbReference type="Gene3D" id="6.20.210.10">
    <property type="entry name" value="Nin one binding (NOB1), Zn-ribbon-like"/>
    <property type="match status" value="1"/>
</dbReference>
<keyword evidence="4 8" id="KW-0479">Metal-binding</keyword>
<dbReference type="AlphaFoldDB" id="A0A813N436"/>
<dbReference type="InterPro" id="IPR039907">
    <property type="entry name" value="NOB1"/>
</dbReference>
<feature type="region of interest" description="Disordered" evidence="10">
    <location>
        <begin position="359"/>
        <end position="379"/>
    </location>
</feature>
<dbReference type="InterPro" id="IPR033411">
    <property type="entry name" value="Ribonuclease_PIN"/>
</dbReference>
<dbReference type="Pfam" id="PF17146">
    <property type="entry name" value="PIN_6"/>
    <property type="match status" value="1"/>
</dbReference>
<dbReference type="InterPro" id="IPR014881">
    <property type="entry name" value="NOB1_Zn-bd"/>
</dbReference>
<dbReference type="SUPFAM" id="SSF144206">
    <property type="entry name" value="NOB1 zinc finger-like"/>
    <property type="match status" value="1"/>
</dbReference>
<dbReference type="FunFam" id="3.40.50.1010:FF:000020">
    <property type="entry name" value="20S-pre-rRNA D-site endonuclease NOB1"/>
    <property type="match status" value="1"/>
</dbReference>
<evidence type="ECO:0000256" key="9">
    <source>
        <dbReference type="PIRSR" id="PIRSR037125-1"/>
    </source>
</evidence>
<evidence type="ECO:0000256" key="10">
    <source>
        <dbReference type="SAM" id="MobiDB-lite"/>
    </source>
</evidence>
<name>A0A813N436_9BILA</name>
<evidence type="ECO:0000313" key="13">
    <source>
        <dbReference type="EMBL" id="CAF0729157.1"/>
    </source>
</evidence>
<evidence type="ECO:0000259" key="12">
    <source>
        <dbReference type="Pfam" id="PF17146"/>
    </source>
</evidence>
<feature type="compositionally biased region" description="Low complexity" evidence="10">
    <location>
        <begin position="163"/>
        <end position="188"/>
    </location>
</feature>
<evidence type="ECO:0000259" key="11">
    <source>
        <dbReference type="Pfam" id="PF08772"/>
    </source>
</evidence>
<feature type="binding site" evidence="9">
    <location>
        <position position="313"/>
    </location>
    <ligand>
        <name>Zn(2+)</name>
        <dbReference type="ChEBI" id="CHEBI:29105"/>
    </ligand>
</feature>
<evidence type="ECO:0000256" key="6">
    <source>
        <dbReference type="ARBA" id="ARBA00022833"/>
    </source>
</evidence>
<dbReference type="Proteomes" id="UP000663879">
    <property type="component" value="Unassembled WGS sequence"/>
</dbReference>
<evidence type="ECO:0000256" key="3">
    <source>
        <dbReference type="ARBA" id="ARBA00022722"/>
    </source>
</evidence>
<organism evidence="13 14">
    <name type="scientific">Brachionus calyciflorus</name>
    <dbReference type="NCBI Taxonomy" id="104777"/>
    <lineage>
        <taxon>Eukaryota</taxon>
        <taxon>Metazoa</taxon>
        <taxon>Spiralia</taxon>
        <taxon>Gnathifera</taxon>
        <taxon>Rotifera</taxon>
        <taxon>Eurotatoria</taxon>
        <taxon>Monogononta</taxon>
        <taxon>Pseudotrocha</taxon>
        <taxon>Ploima</taxon>
        <taxon>Brachionidae</taxon>
        <taxon>Brachionus</taxon>
    </lineage>
</organism>
<keyword evidence="5" id="KW-0378">Hydrolase</keyword>
<dbReference type="GO" id="GO:0031981">
    <property type="term" value="C:nuclear lumen"/>
    <property type="evidence" value="ECO:0007669"/>
    <property type="project" value="UniProtKB-ARBA"/>
</dbReference>
<feature type="binding site" evidence="9">
    <location>
        <position position="295"/>
    </location>
    <ligand>
        <name>Zn(2+)</name>
        <dbReference type="ChEBI" id="CHEBI:29105"/>
    </ligand>
</feature>
<protein>
    <recommendedName>
        <fullName evidence="8">RNA-binding protein NOB1</fullName>
    </recommendedName>
</protein>
<evidence type="ECO:0000256" key="7">
    <source>
        <dbReference type="ARBA" id="ARBA00023242"/>
    </source>
</evidence>
<dbReference type="GO" id="GO:0046872">
    <property type="term" value="F:metal ion binding"/>
    <property type="evidence" value="ECO:0007669"/>
    <property type="project" value="UniProtKB-UniRule"/>
</dbReference>
<evidence type="ECO:0000313" key="14">
    <source>
        <dbReference type="Proteomes" id="UP000663879"/>
    </source>
</evidence>
<comment type="caution">
    <text evidence="13">The sequence shown here is derived from an EMBL/GenBank/DDBJ whole genome shotgun (WGS) entry which is preliminary data.</text>
</comment>
<feature type="binding site" evidence="9">
    <location>
        <position position="310"/>
    </location>
    <ligand>
        <name>Zn(2+)</name>
        <dbReference type="ChEBI" id="CHEBI:29105"/>
    </ligand>
</feature>
<feature type="compositionally biased region" description="Polar residues" evidence="10">
    <location>
        <begin position="192"/>
        <end position="201"/>
    </location>
</feature>
<dbReference type="EMBL" id="CAJNOC010000220">
    <property type="protein sequence ID" value="CAF0729157.1"/>
    <property type="molecule type" value="Genomic_DNA"/>
</dbReference>
<accession>A0A813N436</accession>
<dbReference type="InterPro" id="IPR036283">
    <property type="entry name" value="NOB1_Zf-like_sf"/>
</dbReference>
<dbReference type="PANTHER" id="PTHR12814">
    <property type="entry name" value="RNA-BINDING PROTEIN NOB1"/>
    <property type="match status" value="1"/>
</dbReference>
<keyword evidence="3" id="KW-0540">Nuclease</keyword>
<feature type="domain" description="Nin one binding (NOB1) Zn-ribbon-like" evidence="11">
    <location>
        <begin position="285"/>
        <end position="355"/>
    </location>
</feature>
<keyword evidence="14" id="KW-1185">Reference proteome</keyword>
<reference evidence="13" key="1">
    <citation type="submission" date="2021-02" db="EMBL/GenBank/DDBJ databases">
        <authorList>
            <person name="Nowell W R."/>
        </authorList>
    </citation>
    <scope>NUCLEOTIDE SEQUENCE</scope>
    <source>
        <strain evidence="13">Ploen Becks lab</strain>
    </source>
</reference>
<comment type="function">
    <text evidence="8">May play a role in mRNA degradation.</text>
</comment>
<feature type="compositionally biased region" description="Basic and acidic residues" evidence="10">
    <location>
        <begin position="143"/>
        <end position="154"/>
    </location>
</feature>
<evidence type="ECO:0000256" key="8">
    <source>
        <dbReference type="PIRNR" id="PIRNR037125"/>
    </source>
</evidence>
<dbReference type="GO" id="GO:0004521">
    <property type="term" value="F:RNA endonuclease activity"/>
    <property type="evidence" value="ECO:0007669"/>
    <property type="project" value="UniProtKB-UniRule"/>
</dbReference>
<dbReference type="PIRSF" id="PIRSF037125">
    <property type="entry name" value="D-site_20S_pre-rRNA_nuclease"/>
    <property type="match status" value="1"/>
</dbReference>
<feature type="compositionally biased region" description="Acidic residues" evidence="10">
    <location>
        <begin position="218"/>
        <end position="227"/>
    </location>
</feature>
<sequence>MDPNDKPVELIVVDSSVLIRRAPLKDLAQTVLAVSGVVGEIRDANTRAYLQVLPFDFKLKDPTSDSVKFVTNFSKKTGDYSNLSAVDLQLLALTYQLCKENLSAEEFASLKLEPTKNNTTVDTSKLKLDKTVSIAGFYLPQKSTKEEPKDEKVTESNSNTEISQSESNLNESLKNLNLNESSSSNNQEDTIESPNESLNSSEQKEETDENNNEGKEGEQEDDDDDEGWINPSNIQQIKKESGVETEEQDIKGLKLKVACMTADFAMQNVLIQIGIPVISVDGLLIKKARSYVFKCITCHKVTTDMSKKFCPHCGYKTLDRYVVTIDSDGNKIFKGRRKPLSTKGLRFSLPMPHGGKHPNYPQLSEDQPMAQNLPPKKSQITNNPLDPDYICQSSPFAIKDVYSRASKLGIRSADSYQKRFNKRK</sequence>
<keyword evidence="6 8" id="KW-0862">Zinc</keyword>
<feature type="region of interest" description="Disordered" evidence="10">
    <location>
        <begin position="139"/>
        <end position="245"/>
    </location>
</feature>
<dbReference type="OrthoDB" id="446759at2759"/>
<dbReference type="GO" id="GO:0030490">
    <property type="term" value="P:maturation of SSU-rRNA"/>
    <property type="evidence" value="ECO:0007669"/>
    <property type="project" value="TreeGrafter"/>
</dbReference>
<evidence type="ECO:0000256" key="4">
    <source>
        <dbReference type="ARBA" id="ARBA00022723"/>
    </source>
</evidence>
<dbReference type="GO" id="GO:0030688">
    <property type="term" value="C:preribosome, small subunit precursor"/>
    <property type="evidence" value="ECO:0007669"/>
    <property type="project" value="TreeGrafter"/>
</dbReference>
<dbReference type="PANTHER" id="PTHR12814:SF2">
    <property type="entry name" value="RNA-BINDING PROTEIN NOB1"/>
    <property type="match status" value="1"/>
</dbReference>
<evidence type="ECO:0000256" key="2">
    <source>
        <dbReference type="ARBA" id="ARBA00005858"/>
    </source>
</evidence>
<comment type="subcellular location">
    <subcellularLocation>
        <location evidence="1 8">Nucleus</location>
    </subcellularLocation>
</comment>
<dbReference type="GO" id="GO:0016787">
    <property type="term" value="F:hydrolase activity"/>
    <property type="evidence" value="ECO:0007669"/>
    <property type="project" value="UniProtKB-KW"/>
</dbReference>
<dbReference type="Gene3D" id="3.40.50.1010">
    <property type="entry name" value="5'-nuclease"/>
    <property type="match status" value="1"/>
</dbReference>
<evidence type="ECO:0000256" key="5">
    <source>
        <dbReference type="ARBA" id="ARBA00022801"/>
    </source>
</evidence>
<dbReference type="InterPro" id="IPR017117">
    <property type="entry name" value="Nob1_euk"/>
</dbReference>
<dbReference type="GO" id="GO:0005737">
    <property type="term" value="C:cytoplasm"/>
    <property type="evidence" value="ECO:0007669"/>
    <property type="project" value="UniProtKB-ARBA"/>
</dbReference>
<feature type="domain" description="Ribonuclease PIN" evidence="12">
    <location>
        <begin position="11"/>
        <end position="97"/>
    </location>
</feature>
<dbReference type="CDD" id="cd09876">
    <property type="entry name" value="PIN_Nob1-like"/>
    <property type="match status" value="1"/>
</dbReference>
<keyword evidence="7 8" id="KW-0539">Nucleus</keyword>
<evidence type="ECO:0000256" key="1">
    <source>
        <dbReference type="ARBA" id="ARBA00004123"/>
    </source>
</evidence>
<dbReference type="Pfam" id="PF08772">
    <property type="entry name" value="Zn_ribbon_NOB1"/>
    <property type="match status" value="1"/>
</dbReference>
<feature type="binding site" evidence="9">
    <location>
        <position position="298"/>
    </location>
    <ligand>
        <name>Zn(2+)</name>
        <dbReference type="ChEBI" id="CHEBI:29105"/>
    </ligand>
</feature>
<comment type="similarity">
    <text evidence="2 8">Belongs to the NOB1 family.</text>
</comment>
<gene>
    <name evidence="13" type="ORF">OXX778_LOCUS2725</name>
</gene>